<dbReference type="SUPFAM" id="SSF46785">
    <property type="entry name" value="Winged helix' DNA-binding domain"/>
    <property type="match status" value="1"/>
</dbReference>
<dbReference type="KEGG" id="fai:FAD_1469"/>
<dbReference type="Gene3D" id="1.10.10.10">
    <property type="entry name" value="Winged helix-like DNA-binding domain superfamily/Winged helix DNA-binding domain"/>
    <property type="match status" value="1"/>
</dbReference>
<gene>
    <name evidence="1" type="ORF">FAD_1469</name>
</gene>
<sequence length="95" mass="10887">MFKITVRYNSTIPVCDQIYSGMIDEIRSGNLYYKTKIPSTEQVAGVLGLNLNAVDRAYGLLLKDRVIRQFKNKKYVMAPGDTDINPMIKKRSRNK</sequence>
<name>A0A1V0N5E0_9ARCH</name>
<evidence type="ECO:0000313" key="2">
    <source>
        <dbReference type="Proteomes" id="UP000192050"/>
    </source>
</evidence>
<dbReference type="InterPro" id="IPR036388">
    <property type="entry name" value="WH-like_DNA-bd_sf"/>
</dbReference>
<reference evidence="1 2" key="1">
    <citation type="submission" date="2011-10" db="EMBL/GenBank/DDBJ databases">
        <title>Metabolic and evolutionary patterns in the extreme acidophile Ferroplasma acidiphilum.</title>
        <authorList>
            <person name="Golyshina O.V."/>
            <person name="Kozyavkin S.A."/>
            <person name="Tatusov R.L."/>
            <person name="Slesarev A.I."/>
            <person name="Golyshin P.N."/>
        </authorList>
    </citation>
    <scope>NUCLEOTIDE SEQUENCE [LARGE SCALE GENOMIC DNA]</scope>
    <source>
        <strain evidence="2">Y</strain>
    </source>
</reference>
<protein>
    <submittedName>
        <fullName evidence="1">GntR family transcriptional regulator</fullName>
    </submittedName>
</protein>
<accession>A0A1V0N5E0</accession>
<organism evidence="1 2">
    <name type="scientific">Ferroplasma acidiphilum</name>
    <dbReference type="NCBI Taxonomy" id="74969"/>
    <lineage>
        <taxon>Archaea</taxon>
        <taxon>Methanobacteriati</taxon>
        <taxon>Thermoplasmatota</taxon>
        <taxon>Thermoplasmata</taxon>
        <taxon>Thermoplasmatales</taxon>
        <taxon>Ferroplasmaceae</taxon>
        <taxon>Ferroplasma</taxon>
    </lineage>
</organism>
<keyword evidence="2" id="KW-1185">Reference proteome</keyword>
<dbReference type="InterPro" id="IPR036390">
    <property type="entry name" value="WH_DNA-bd_sf"/>
</dbReference>
<dbReference type="STRING" id="74969.FAD_1469"/>
<dbReference type="RefSeq" id="WP_009886574.1">
    <property type="nucleotide sequence ID" value="NZ_CP015363.1"/>
</dbReference>
<dbReference type="Proteomes" id="UP000192050">
    <property type="component" value="Chromosome"/>
</dbReference>
<dbReference type="EMBL" id="CP015363">
    <property type="protein sequence ID" value="ARD85327.1"/>
    <property type="molecule type" value="Genomic_DNA"/>
</dbReference>
<dbReference type="GeneID" id="16024699"/>
<evidence type="ECO:0000313" key="1">
    <source>
        <dbReference type="EMBL" id="ARD85327.1"/>
    </source>
</evidence>
<dbReference type="AlphaFoldDB" id="A0A1V0N5E0"/>
<proteinExistence type="predicted"/>